<dbReference type="SUPFAM" id="SSF52210">
    <property type="entry name" value="Succinyl-CoA synthetase domains"/>
    <property type="match status" value="1"/>
</dbReference>
<evidence type="ECO:0000256" key="3">
    <source>
        <dbReference type="ARBA" id="ARBA00022840"/>
    </source>
</evidence>
<protein>
    <recommendedName>
        <fullName evidence="5">Ligase-CoA domain-containing protein</fullName>
    </recommendedName>
</protein>
<evidence type="ECO:0000256" key="2">
    <source>
        <dbReference type="ARBA" id="ARBA00022741"/>
    </source>
</evidence>
<feature type="non-terminal residue" evidence="4">
    <location>
        <position position="1"/>
    </location>
</feature>
<dbReference type="PANTHER" id="PTHR43334:SF1">
    <property type="entry name" value="3-HYDROXYPROPIONATE--COA LIGASE [ADP-FORMING]"/>
    <property type="match status" value="1"/>
</dbReference>
<dbReference type="Gene3D" id="3.40.50.261">
    <property type="entry name" value="Succinyl-CoA synthetase domains"/>
    <property type="match status" value="1"/>
</dbReference>
<dbReference type="PANTHER" id="PTHR43334">
    <property type="entry name" value="ACETATE--COA LIGASE [ADP-FORMING]"/>
    <property type="match status" value="1"/>
</dbReference>
<accession>A0A382BBZ3</accession>
<dbReference type="GO" id="GO:0016874">
    <property type="term" value="F:ligase activity"/>
    <property type="evidence" value="ECO:0007669"/>
    <property type="project" value="UniProtKB-KW"/>
</dbReference>
<evidence type="ECO:0000256" key="1">
    <source>
        <dbReference type="ARBA" id="ARBA00022598"/>
    </source>
</evidence>
<name>A0A382BBZ3_9ZZZZ</name>
<dbReference type="AlphaFoldDB" id="A0A382BBZ3"/>
<dbReference type="InterPro" id="IPR051538">
    <property type="entry name" value="Acyl-CoA_Synth/Transferase"/>
</dbReference>
<keyword evidence="2" id="KW-0547">Nucleotide-binding</keyword>
<keyword evidence="1" id="KW-0436">Ligase</keyword>
<dbReference type="InterPro" id="IPR016102">
    <property type="entry name" value="Succinyl-CoA_synth-like"/>
</dbReference>
<gene>
    <name evidence="4" type="ORF">METZ01_LOCUS163627</name>
</gene>
<sequence>KLSLLSPKKTKKILNHFPPNYILGKSGNPIDIPGASHGATADDYYFIIKQFYDENNVDIVMPWFVFQDNPLEETIVKHLAEFSKKKKKPILVGGNGGPYTEKMSKLIEKQKIPVFDDLRIWISAASALHRFGRNL</sequence>
<evidence type="ECO:0008006" key="5">
    <source>
        <dbReference type="Google" id="ProtNLM"/>
    </source>
</evidence>
<proteinExistence type="predicted"/>
<keyword evidence="3" id="KW-0067">ATP-binding</keyword>
<dbReference type="GO" id="GO:0005524">
    <property type="term" value="F:ATP binding"/>
    <property type="evidence" value="ECO:0007669"/>
    <property type="project" value="UniProtKB-KW"/>
</dbReference>
<organism evidence="4">
    <name type="scientific">marine metagenome</name>
    <dbReference type="NCBI Taxonomy" id="408172"/>
    <lineage>
        <taxon>unclassified sequences</taxon>
        <taxon>metagenomes</taxon>
        <taxon>ecological metagenomes</taxon>
    </lineage>
</organism>
<dbReference type="EMBL" id="UINC01028919">
    <property type="protein sequence ID" value="SVB10773.1"/>
    <property type="molecule type" value="Genomic_DNA"/>
</dbReference>
<evidence type="ECO:0000313" key="4">
    <source>
        <dbReference type="EMBL" id="SVB10773.1"/>
    </source>
</evidence>
<reference evidence="4" key="1">
    <citation type="submission" date="2018-05" db="EMBL/GenBank/DDBJ databases">
        <authorList>
            <person name="Lanie J.A."/>
            <person name="Ng W.-L."/>
            <person name="Kazmierczak K.M."/>
            <person name="Andrzejewski T.M."/>
            <person name="Davidsen T.M."/>
            <person name="Wayne K.J."/>
            <person name="Tettelin H."/>
            <person name="Glass J.I."/>
            <person name="Rusch D."/>
            <person name="Podicherti R."/>
            <person name="Tsui H.-C.T."/>
            <person name="Winkler M.E."/>
        </authorList>
    </citation>
    <scope>NUCLEOTIDE SEQUENCE</scope>
</reference>